<dbReference type="EMBL" id="FPBF01000012">
    <property type="protein sequence ID" value="SFU20096.1"/>
    <property type="molecule type" value="Genomic_DNA"/>
</dbReference>
<evidence type="ECO:0000313" key="2">
    <source>
        <dbReference type="EMBL" id="SFU20096.1"/>
    </source>
</evidence>
<proteinExistence type="predicted"/>
<accession>A0A1I7E806</accession>
<name>A0A1I7E806_9BACT</name>
<reference evidence="3" key="1">
    <citation type="submission" date="2016-10" db="EMBL/GenBank/DDBJ databases">
        <authorList>
            <person name="Varghese N."/>
            <person name="Submissions S."/>
        </authorList>
    </citation>
    <scope>NUCLEOTIDE SEQUENCE [LARGE SCALE GENOMIC DNA]</scope>
    <source>
        <strain evidence="3">DSM 23445</strain>
    </source>
</reference>
<evidence type="ECO:0000313" key="3">
    <source>
        <dbReference type="Proteomes" id="UP000199673"/>
    </source>
</evidence>
<feature type="compositionally biased region" description="Polar residues" evidence="1">
    <location>
        <begin position="27"/>
        <end position="38"/>
    </location>
</feature>
<feature type="region of interest" description="Disordered" evidence="1">
    <location>
        <begin position="1"/>
        <end position="38"/>
    </location>
</feature>
<sequence length="61" mass="6736">MKTLAKTSAKTSAKRKDGNDLARNKWRSTQSPKGSSDIYQKFTDGKLIQTAPTGIYKVTSE</sequence>
<protein>
    <submittedName>
        <fullName evidence="2">Uncharacterized protein</fullName>
    </submittedName>
</protein>
<feature type="compositionally biased region" description="Low complexity" evidence="1">
    <location>
        <begin position="1"/>
        <end position="11"/>
    </location>
</feature>
<dbReference type="AlphaFoldDB" id="A0A1I7E806"/>
<evidence type="ECO:0000256" key="1">
    <source>
        <dbReference type="SAM" id="MobiDB-lite"/>
    </source>
</evidence>
<gene>
    <name evidence="2" type="ORF">SAMN04489724_0235</name>
</gene>
<feature type="compositionally biased region" description="Basic and acidic residues" evidence="1">
    <location>
        <begin position="14"/>
        <end position="23"/>
    </location>
</feature>
<dbReference type="RefSeq" id="WP_091698340.1">
    <property type="nucleotide sequence ID" value="NZ_FPBF01000012.1"/>
</dbReference>
<dbReference type="Proteomes" id="UP000199673">
    <property type="component" value="Unassembled WGS sequence"/>
</dbReference>
<organism evidence="2 3">
    <name type="scientific">Algoriphagus locisalis</name>
    <dbReference type="NCBI Taxonomy" id="305507"/>
    <lineage>
        <taxon>Bacteria</taxon>
        <taxon>Pseudomonadati</taxon>
        <taxon>Bacteroidota</taxon>
        <taxon>Cytophagia</taxon>
        <taxon>Cytophagales</taxon>
        <taxon>Cyclobacteriaceae</taxon>
        <taxon>Algoriphagus</taxon>
    </lineage>
</organism>
<keyword evidence="3" id="KW-1185">Reference proteome</keyword>